<reference evidence="1 2" key="1">
    <citation type="submission" date="2019-09" db="EMBL/GenBank/DDBJ databases">
        <title>A chromosome-level genome assembly of the Chinese tupelo Nyssa sinensis.</title>
        <authorList>
            <person name="Yang X."/>
            <person name="Kang M."/>
            <person name="Yang Y."/>
            <person name="Xiong H."/>
            <person name="Wang M."/>
            <person name="Zhang Z."/>
            <person name="Wang Z."/>
            <person name="Wu H."/>
            <person name="Ma T."/>
            <person name="Liu J."/>
            <person name="Xi Z."/>
        </authorList>
    </citation>
    <scope>NUCLEOTIDE SEQUENCE [LARGE SCALE GENOMIC DNA]</scope>
    <source>
        <strain evidence="1">J267</strain>
        <tissue evidence="1">Leaf</tissue>
    </source>
</reference>
<dbReference type="AlphaFoldDB" id="A0A5J5BFC0"/>
<dbReference type="GO" id="GO:0048367">
    <property type="term" value="P:shoot system development"/>
    <property type="evidence" value="ECO:0007669"/>
    <property type="project" value="InterPro"/>
</dbReference>
<evidence type="ECO:0000313" key="1">
    <source>
        <dbReference type="EMBL" id="KAA8540397.1"/>
    </source>
</evidence>
<accession>A0A5J5BFC0</accession>
<dbReference type="PANTHER" id="PTHR35504:SF1">
    <property type="entry name" value="PROTEIN EMBRYONIC FLOWER 1"/>
    <property type="match status" value="1"/>
</dbReference>
<proteinExistence type="predicted"/>
<dbReference type="InterPro" id="IPR034583">
    <property type="entry name" value="EMF1"/>
</dbReference>
<dbReference type="EMBL" id="CM018036">
    <property type="protein sequence ID" value="KAA8540397.1"/>
    <property type="molecule type" value="Genomic_DNA"/>
</dbReference>
<dbReference type="GO" id="GO:0009910">
    <property type="term" value="P:negative regulation of flower development"/>
    <property type="evidence" value="ECO:0007669"/>
    <property type="project" value="InterPro"/>
</dbReference>
<gene>
    <name evidence="1" type="ORF">F0562_024684</name>
</gene>
<organism evidence="1 2">
    <name type="scientific">Nyssa sinensis</name>
    <dbReference type="NCBI Taxonomy" id="561372"/>
    <lineage>
        <taxon>Eukaryota</taxon>
        <taxon>Viridiplantae</taxon>
        <taxon>Streptophyta</taxon>
        <taxon>Embryophyta</taxon>
        <taxon>Tracheophyta</taxon>
        <taxon>Spermatophyta</taxon>
        <taxon>Magnoliopsida</taxon>
        <taxon>eudicotyledons</taxon>
        <taxon>Gunneridae</taxon>
        <taxon>Pentapetalae</taxon>
        <taxon>asterids</taxon>
        <taxon>Cornales</taxon>
        <taxon>Nyssaceae</taxon>
        <taxon>Nyssa</taxon>
    </lineage>
</organism>
<keyword evidence="2" id="KW-1185">Reference proteome</keyword>
<protein>
    <submittedName>
        <fullName evidence="1">Uncharacterized protein</fullName>
    </submittedName>
</protein>
<sequence length="450" mass="51080">MAGLTLNRLPFSRVDLLSLLVNRSLFCDIFFAFQWYYELDIQSTRAIYFLKMERNFVKERICDINEHNLVTSSSMEQTSAEFVSAVENETDKCKHFSIRAYVAEQRRKDWKISWPFSSFGDNEEPKEQADMLPPLHVPEFRWWGCQNCLQRSASDDAADYRVVSNTSEEKICDGGKANVNTSLDMIGYECRPMIYHYMTEKGAGVMSSVREDVFTSGKLKNSLVRKVNQTEPTPCERKDAQSLNEERVTKDAEMINLNLQGGKLIELGKPNCGISDGDKVGYGVRSLNCASNNSTEICQKGKLVSRVSKVAKMRKQQKEVMMYQQRPQVVMVENEVLDSLISHTCKLRSLEFKENQEIKGVENIHDKHNADQKADSGGTLNCRKPQKVRLLTDIIRREIWGASTMISSSNEITNSGSINTEVTQTIDTDESDSLGFDTFLGSQVAVPRRC</sequence>
<dbReference type="GO" id="GO:0045892">
    <property type="term" value="P:negative regulation of DNA-templated transcription"/>
    <property type="evidence" value="ECO:0007669"/>
    <property type="project" value="InterPro"/>
</dbReference>
<name>A0A5J5BFC0_9ASTE</name>
<evidence type="ECO:0000313" key="2">
    <source>
        <dbReference type="Proteomes" id="UP000325577"/>
    </source>
</evidence>
<dbReference type="PANTHER" id="PTHR35504">
    <property type="entry name" value="PROTEIN EMBRYONIC FLOWER 1"/>
    <property type="match status" value="1"/>
</dbReference>
<dbReference type="OrthoDB" id="754229at2759"/>
<dbReference type="Proteomes" id="UP000325577">
    <property type="component" value="Linkage Group LG13"/>
</dbReference>